<dbReference type="InterPro" id="IPR006299">
    <property type="entry name" value="FlgC"/>
</dbReference>
<dbReference type="OrthoDB" id="9794148at2"/>
<evidence type="ECO:0000256" key="6">
    <source>
        <dbReference type="RuleBase" id="RU362062"/>
    </source>
</evidence>
<keyword evidence="9" id="KW-0282">Flagellum</keyword>
<evidence type="ECO:0000259" key="7">
    <source>
        <dbReference type="Pfam" id="PF00460"/>
    </source>
</evidence>
<evidence type="ECO:0000313" key="9">
    <source>
        <dbReference type="EMBL" id="SFN54304.1"/>
    </source>
</evidence>
<accession>A0A1I4ZVL6</accession>
<dbReference type="Pfam" id="PF00460">
    <property type="entry name" value="Flg_bb_rod"/>
    <property type="match status" value="1"/>
</dbReference>
<keyword evidence="9" id="KW-0966">Cell projection</keyword>
<sequence length="136" mass="14583">MSLVRIFDISSSAMHAQSARLNAVASNLANAESVTSSNGQPYRAKQVVFQAARIGQEKDALGVKVAGVVEDQSPAKLVFDPRHPLADANGYVAMPNVNTVEEMTNMISASRSYQTNLEVMNTAKTLMLRTISLGQA</sequence>
<dbReference type="PANTHER" id="PTHR30435:SF2">
    <property type="entry name" value="FLAGELLAR BASAL-BODY ROD PROTEIN FLGC"/>
    <property type="match status" value="1"/>
</dbReference>
<protein>
    <recommendedName>
        <fullName evidence="3 6">Flagellar basal-body rod protein FlgC</fullName>
    </recommendedName>
</protein>
<dbReference type="GO" id="GO:0030694">
    <property type="term" value="C:bacterial-type flagellum basal body, rod"/>
    <property type="evidence" value="ECO:0007669"/>
    <property type="project" value="UniProtKB-UniRule"/>
</dbReference>
<dbReference type="AlphaFoldDB" id="A0A1I4ZVL6"/>
<evidence type="ECO:0000256" key="2">
    <source>
        <dbReference type="ARBA" id="ARBA00009677"/>
    </source>
</evidence>
<dbReference type="InterPro" id="IPR001444">
    <property type="entry name" value="Flag_bb_rod_N"/>
</dbReference>
<dbReference type="Proteomes" id="UP000242869">
    <property type="component" value="Unassembled WGS sequence"/>
</dbReference>
<keyword evidence="9" id="KW-0969">Cilium</keyword>
<evidence type="ECO:0000313" key="10">
    <source>
        <dbReference type="Proteomes" id="UP000242869"/>
    </source>
</evidence>
<dbReference type="EMBL" id="FOVE01000011">
    <property type="protein sequence ID" value="SFN54304.1"/>
    <property type="molecule type" value="Genomic_DNA"/>
</dbReference>
<feature type="domain" description="Flagellar basal-body/hook protein C-terminal" evidence="8">
    <location>
        <begin position="89"/>
        <end position="133"/>
    </location>
</feature>
<evidence type="ECO:0000256" key="4">
    <source>
        <dbReference type="ARBA" id="ARBA00023143"/>
    </source>
</evidence>
<dbReference type="InterPro" id="IPR010930">
    <property type="entry name" value="Flg_bb/hook_C_dom"/>
</dbReference>
<keyword evidence="4 6" id="KW-0975">Bacterial flagellum</keyword>
<organism evidence="9 10">
    <name type="scientific">Formivibrio citricus</name>
    <dbReference type="NCBI Taxonomy" id="83765"/>
    <lineage>
        <taxon>Bacteria</taxon>
        <taxon>Pseudomonadati</taxon>
        <taxon>Pseudomonadota</taxon>
        <taxon>Betaproteobacteria</taxon>
        <taxon>Neisseriales</taxon>
        <taxon>Chitinibacteraceae</taxon>
        <taxon>Formivibrio</taxon>
    </lineage>
</organism>
<evidence type="ECO:0000256" key="5">
    <source>
        <dbReference type="ARBA" id="ARBA00025933"/>
    </source>
</evidence>
<evidence type="ECO:0000259" key="8">
    <source>
        <dbReference type="Pfam" id="PF06429"/>
    </source>
</evidence>
<dbReference type="STRING" id="83765.SAMN05660284_01738"/>
<dbReference type="NCBIfam" id="TIGR01395">
    <property type="entry name" value="FlgC"/>
    <property type="match status" value="1"/>
</dbReference>
<proteinExistence type="inferred from homology"/>
<keyword evidence="10" id="KW-1185">Reference proteome</keyword>
<dbReference type="RefSeq" id="WP_091194579.1">
    <property type="nucleotide sequence ID" value="NZ_FOVE01000011.1"/>
</dbReference>
<dbReference type="Pfam" id="PF06429">
    <property type="entry name" value="Flg_bbr_C"/>
    <property type="match status" value="1"/>
</dbReference>
<dbReference type="InterPro" id="IPR019776">
    <property type="entry name" value="Flagellar_basal_body_rod_CS"/>
</dbReference>
<evidence type="ECO:0000256" key="3">
    <source>
        <dbReference type="ARBA" id="ARBA00017941"/>
    </source>
</evidence>
<comment type="subunit">
    <text evidence="5 6">The basal body constitutes a major portion of the flagellar organelle and consists of four rings (L,P,S, and M) mounted on a central rod. The rod consists of about 26 subunits of FlgG in the distal portion, and FlgB, FlgC and FlgF are thought to build up the proximal portion of the rod with about 6 subunits each.</text>
</comment>
<gene>
    <name evidence="9" type="ORF">SAMN05660284_01738</name>
</gene>
<name>A0A1I4ZVL6_9NEIS</name>
<feature type="domain" description="Flagellar basal body rod protein N-terminal" evidence="7">
    <location>
        <begin position="8"/>
        <end position="31"/>
    </location>
</feature>
<evidence type="ECO:0000256" key="1">
    <source>
        <dbReference type="ARBA" id="ARBA00004117"/>
    </source>
</evidence>
<dbReference type="PROSITE" id="PS00588">
    <property type="entry name" value="FLAGELLA_BB_ROD"/>
    <property type="match status" value="1"/>
</dbReference>
<dbReference type="GO" id="GO:0071978">
    <property type="term" value="P:bacterial-type flagellum-dependent swarming motility"/>
    <property type="evidence" value="ECO:0007669"/>
    <property type="project" value="TreeGrafter"/>
</dbReference>
<comment type="subcellular location">
    <subcellularLocation>
        <location evidence="1 6">Bacterial flagellum basal body</location>
    </subcellularLocation>
</comment>
<reference evidence="10" key="1">
    <citation type="submission" date="2016-10" db="EMBL/GenBank/DDBJ databases">
        <authorList>
            <person name="Varghese N."/>
            <person name="Submissions S."/>
        </authorList>
    </citation>
    <scope>NUCLEOTIDE SEQUENCE [LARGE SCALE GENOMIC DNA]</scope>
    <source>
        <strain evidence="10">DSM 6150</strain>
    </source>
</reference>
<dbReference type="PANTHER" id="PTHR30435">
    <property type="entry name" value="FLAGELLAR PROTEIN"/>
    <property type="match status" value="1"/>
</dbReference>
<comment type="similarity">
    <text evidence="2">Belongs to the flagella basal body rod proteins family.</text>
</comment>